<organism evidence="4 6">
    <name type="scientific">Rotaria sordida</name>
    <dbReference type="NCBI Taxonomy" id="392033"/>
    <lineage>
        <taxon>Eukaryota</taxon>
        <taxon>Metazoa</taxon>
        <taxon>Spiralia</taxon>
        <taxon>Gnathifera</taxon>
        <taxon>Rotifera</taxon>
        <taxon>Eurotatoria</taxon>
        <taxon>Bdelloidea</taxon>
        <taxon>Philodinida</taxon>
        <taxon>Philodinidae</taxon>
        <taxon>Rotaria</taxon>
    </lineage>
</organism>
<keyword evidence="1" id="KW-0238">DNA-binding</keyword>
<evidence type="ECO:0000259" key="3">
    <source>
        <dbReference type="PROSITE" id="PS51253"/>
    </source>
</evidence>
<dbReference type="InterPro" id="IPR007889">
    <property type="entry name" value="HTH_Psq"/>
</dbReference>
<keyword evidence="2" id="KW-0539">Nucleus</keyword>
<reference evidence="4" key="1">
    <citation type="submission" date="2021-02" db="EMBL/GenBank/DDBJ databases">
        <authorList>
            <person name="Nowell W R."/>
        </authorList>
    </citation>
    <scope>NUCLEOTIDE SEQUENCE</scope>
</reference>
<dbReference type="Pfam" id="PF03221">
    <property type="entry name" value="HTH_Tnp_Tc5"/>
    <property type="match status" value="1"/>
</dbReference>
<sequence>MTSRHELTLHEKIQLIFDNKDGNALSQRRLAKKYNISLDSVSNILKHKIEYLNGYEINQTQNVKRILKDVNAQKLDEQVNEWFAQQRAKKIAISSPILQVKAREIAESLGDRFGSFKVSNG</sequence>
<gene>
    <name evidence="5" type="ORF">JBS370_LOCUS2957</name>
    <name evidence="4" type="ORF">ZHD862_LOCUS6014</name>
</gene>
<evidence type="ECO:0000313" key="5">
    <source>
        <dbReference type="EMBL" id="CAF3584065.1"/>
    </source>
</evidence>
<dbReference type="InterPro" id="IPR009057">
    <property type="entry name" value="Homeodomain-like_sf"/>
</dbReference>
<dbReference type="Proteomes" id="UP000663864">
    <property type="component" value="Unassembled WGS sequence"/>
</dbReference>
<evidence type="ECO:0000313" key="6">
    <source>
        <dbReference type="Proteomes" id="UP000663864"/>
    </source>
</evidence>
<dbReference type="Proteomes" id="UP000663836">
    <property type="component" value="Unassembled WGS sequence"/>
</dbReference>
<dbReference type="SUPFAM" id="SSF46689">
    <property type="entry name" value="Homeodomain-like"/>
    <property type="match status" value="2"/>
</dbReference>
<dbReference type="InterPro" id="IPR050863">
    <property type="entry name" value="CenT-Element_Derived"/>
</dbReference>
<dbReference type="InterPro" id="IPR006600">
    <property type="entry name" value="HTH_CenpB_DNA-bd_dom"/>
</dbReference>
<evidence type="ECO:0000256" key="2">
    <source>
        <dbReference type="ARBA" id="ARBA00023242"/>
    </source>
</evidence>
<dbReference type="EMBL" id="CAJNOT010000164">
    <property type="protein sequence ID" value="CAF0873658.1"/>
    <property type="molecule type" value="Genomic_DNA"/>
</dbReference>
<name>A0A813XII1_9BILA</name>
<comment type="caution">
    <text evidence="4">The sequence shown here is derived from an EMBL/GenBank/DDBJ whole genome shotgun (WGS) entry which is preliminary data.</text>
</comment>
<evidence type="ECO:0000313" key="4">
    <source>
        <dbReference type="EMBL" id="CAF0873658.1"/>
    </source>
</evidence>
<dbReference type="GO" id="GO:0005634">
    <property type="term" value="C:nucleus"/>
    <property type="evidence" value="ECO:0007669"/>
    <property type="project" value="TreeGrafter"/>
</dbReference>
<protein>
    <recommendedName>
        <fullName evidence="3">HTH CENPB-type domain-containing protein</fullName>
    </recommendedName>
</protein>
<dbReference type="Gene3D" id="1.10.10.60">
    <property type="entry name" value="Homeodomain-like"/>
    <property type="match status" value="2"/>
</dbReference>
<dbReference type="EMBL" id="CAJOBD010000122">
    <property type="protein sequence ID" value="CAF3584065.1"/>
    <property type="molecule type" value="Genomic_DNA"/>
</dbReference>
<proteinExistence type="predicted"/>
<feature type="domain" description="HTH CENPB-type" evidence="3">
    <location>
        <begin position="63"/>
        <end position="121"/>
    </location>
</feature>
<evidence type="ECO:0000256" key="1">
    <source>
        <dbReference type="ARBA" id="ARBA00023125"/>
    </source>
</evidence>
<dbReference type="Pfam" id="PF04218">
    <property type="entry name" value="CENP-B_N"/>
    <property type="match status" value="1"/>
</dbReference>
<dbReference type="PANTHER" id="PTHR19303:SF73">
    <property type="entry name" value="PROTEIN PDC2"/>
    <property type="match status" value="1"/>
</dbReference>
<dbReference type="AlphaFoldDB" id="A0A813XII1"/>
<accession>A0A813XII1</accession>
<dbReference type="GO" id="GO:0003677">
    <property type="term" value="F:DNA binding"/>
    <property type="evidence" value="ECO:0007669"/>
    <property type="project" value="UniProtKB-KW"/>
</dbReference>
<dbReference type="PROSITE" id="PS51253">
    <property type="entry name" value="HTH_CENPB"/>
    <property type="match status" value="1"/>
</dbReference>
<dbReference type="PANTHER" id="PTHR19303">
    <property type="entry name" value="TRANSPOSON"/>
    <property type="match status" value="1"/>
</dbReference>